<dbReference type="Gene3D" id="6.10.250.3180">
    <property type="match status" value="1"/>
</dbReference>
<dbReference type="InterPro" id="IPR024626">
    <property type="entry name" value="Kri1-like_C"/>
</dbReference>
<comment type="subcellular location">
    <subcellularLocation>
        <location evidence="1 5">Nucleus</location>
    </subcellularLocation>
</comment>
<gene>
    <name evidence="8" type="ORF">WR25_19320</name>
</gene>
<dbReference type="Pfam" id="PF05178">
    <property type="entry name" value="Kri1"/>
    <property type="match status" value="1"/>
</dbReference>
<accession>A0A2A2JUY3</accession>
<dbReference type="InterPro" id="IPR018034">
    <property type="entry name" value="Kri1"/>
</dbReference>
<dbReference type="AlphaFoldDB" id="A0A2A2JUY3"/>
<protein>
    <recommendedName>
        <fullName evidence="3">Protein KRI1 homolog</fullName>
    </recommendedName>
</protein>
<keyword evidence="9" id="KW-1185">Reference proteome</keyword>
<dbReference type="PANTHER" id="PTHR14490">
    <property type="entry name" value="ZINC FINGER, ZZ TYPE"/>
    <property type="match status" value="1"/>
</dbReference>
<evidence type="ECO:0000259" key="7">
    <source>
        <dbReference type="PROSITE" id="PS51319"/>
    </source>
</evidence>
<feature type="region of interest" description="Disordered" evidence="6">
    <location>
        <begin position="763"/>
        <end position="823"/>
    </location>
</feature>
<feature type="domain" description="TFIIS N-terminal" evidence="7">
    <location>
        <begin position="586"/>
        <end position="654"/>
    </location>
</feature>
<dbReference type="CDD" id="cd00183">
    <property type="entry name" value="TFIIS_I"/>
    <property type="match status" value="1"/>
</dbReference>
<dbReference type="EMBL" id="LIAE01010209">
    <property type="protein sequence ID" value="PAV65404.1"/>
    <property type="molecule type" value="Genomic_DNA"/>
</dbReference>
<evidence type="ECO:0000256" key="2">
    <source>
        <dbReference type="ARBA" id="ARBA00007473"/>
    </source>
</evidence>
<feature type="region of interest" description="Disordered" evidence="6">
    <location>
        <begin position="50"/>
        <end position="78"/>
    </location>
</feature>
<feature type="region of interest" description="Disordered" evidence="6">
    <location>
        <begin position="1"/>
        <end position="38"/>
    </location>
</feature>
<dbReference type="InterPro" id="IPR003617">
    <property type="entry name" value="TFIIS/CRSP70_N_sub"/>
</dbReference>
<reference evidence="8 9" key="1">
    <citation type="journal article" date="2017" name="Curr. Biol.">
        <title>Genome architecture and evolution of a unichromosomal asexual nematode.</title>
        <authorList>
            <person name="Fradin H."/>
            <person name="Zegar C."/>
            <person name="Gutwein M."/>
            <person name="Lucas J."/>
            <person name="Kovtun M."/>
            <person name="Corcoran D."/>
            <person name="Baugh L.R."/>
            <person name="Kiontke K."/>
            <person name="Gunsalus K."/>
            <person name="Fitch D.H."/>
            <person name="Piano F."/>
        </authorList>
    </citation>
    <scope>NUCLEOTIDE SEQUENCE [LARGE SCALE GENOMIC DNA]</scope>
    <source>
        <strain evidence="8">PF1309</strain>
    </source>
</reference>
<evidence type="ECO:0000313" key="9">
    <source>
        <dbReference type="Proteomes" id="UP000218231"/>
    </source>
</evidence>
<dbReference type="GO" id="GO:0030686">
    <property type="term" value="C:90S preribosome"/>
    <property type="evidence" value="ECO:0007669"/>
    <property type="project" value="TreeGrafter"/>
</dbReference>
<feature type="compositionally biased region" description="Basic residues" evidence="6">
    <location>
        <begin position="346"/>
        <end position="360"/>
    </location>
</feature>
<dbReference type="STRING" id="2018661.A0A2A2JUY3"/>
<feature type="compositionally biased region" description="Basic and acidic residues" evidence="6">
    <location>
        <begin position="468"/>
        <end position="479"/>
    </location>
</feature>
<feature type="compositionally biased region" description="Basic and acidic residues" evidence="6">
    <location>
        <begin position="63"/>
        <end position="75"/>
    </location>
</feature>
<dbReference type="Pfam" id="PF08711">
    <property type="entry name" value="Med26"/>
    <property type="match status" value="1"/>
</dbReference>
<dbReference type="OrthoDB" id="10252032at2759"/>
<feature type="compositionally biased region" description="Basic and acidic residues" evidence="6">
    <location>
        <begin position="273"/>
        <end position="301"/>
    </location>
</feature>
<name>A0A2A2JUY3_9BILA</name>
<comment type="caution">
    <text evidence="8">The sequence shown here is derived from an EMBL/GenBank/DDBJ whole genome shotgun (WGS) entry which is preliminary data.</text>
</comment>
<feature type="compositionally biased region" description="Basic and acidic residues" evidence="6">
    <location>
        <begin position="1"/>
        <end position="19"/>
    </location>
</feature>
<evidence type="ECO:0000256" key="4">
    <source>
        <dbReference type="ARBA" id="ARBA00023242"/>
    </source>
</evidence>
<dbReference type="EMBL" id="LIAE01010209">
    <property type="protein sequence ID" value="PAV65402.1"/>
    <property type="molecule type" value="Genomic_DNA"/>
</dbReference>
<evidence type="ECO:0000256" key="6">
    <source>
        <dbReference type="SAM" id="MobiDB-lite"/>
    </source>
</evidence>
<dbReference type="GO" id="GO:0000447">
    <property type="term" value="P:endonucleolytic cleavage in ITS1 to separate SSU-rRNA from 5.8S rRNA and LSU-rRNA from tricistronic rRNA transcript (SSU-rRNA, 5.8S rRNA, LSU-rRNA)"/>
    <property type="evidence" value="ECO:0007669"/>
    <property type="project" value="TreeGrafter"/>
</dbReference>
<evidence type="ECO:0000256" key="5">
    <source>
        <dbReference type="PROSITE-ProRule" id="PRU00649"/>
    </source>
</evidence>
<feature type="compositionally biased region" description="Basic and acidic residues" evidence="6">
    <location>
        <begin position="325"/>
        <end position="345"/>
    </location>
</feature>
<evidence type="ECO:0000256" key="1">
    <source>
        <dbReference type="ARBA" id="ARBA00004123"/>
    </source>
</evidence>
<comment type="similarity">
    <text evidence="2">Belongs to the KRI1 family.</text>
</comment>
<dbReference type="Gene3D" id="1.20.930.10">
    <property type="entry name" value="Conserved domain common to transcription factors TFIIS, elongin A, CRSP70"/>
    <property type="match status" value="1"/>
</dbReference>
<dbReference type="GO" id="GO:0070449">
    <property type="term" value="C:elongin complex"/>
    <property type="evidence" value="ECO:0007669"/>
    <property type="project" value="InterPro"/>
</dbReference>
<dbReference type="PROSITE" id="PS51319">
    <property type="entry name" value="TFIIS_N"/>
    <property type="match status" value="1"/>
</dbReference>
<dbReference type="GO" id="GO:0005730">
    <property type="term" value="C:nucleolus"/>
    <property type="evidence" value="ECO:0007669"/>
    <property type="project" value="TreeGrafter"/>
</dbReference>
<proteinExistence type="inferred from homology"/>
<feature type="compositionally biased region" description="Acidic residues" evidence="6">
    <location>
        <begin position="302"/>
        <end position="311"/>
    </location>
</feature>
<feature type="compositionally biased region" description="Polar residues" evidence="6">
    <location>
        <begin position="509"/>
        <end position="522"/>
    </location>
</feature>
<evidence type="ECO:0000256" key="3">
    <source>
        <dbReference type="ARBA" id="ARBA00017294"/>
    </source>
</evidence>
<feature type="region of interest" description="Disordered" evidence="6">
    <location>
        <begin position="273"/>
        <end position="361"/>
    </location>
</feature>
<dbReference type="PANTHER" id="PTHR14490:SF5">
    <property type="entry name" value="PROTEIN KRI1 HOMOLOG"/>
    <property type="match status" value="1"/>
</dbReference>
<sequence>MTLKDYERKVILEKQGKVESDEESGEETRTQQEPAYYKKQQEILSQLKSAIKDDDSSDDNDDLLVKREKSQFEQKQEEDDFYEWLDDRKNDLPDFCNSKESGLKKLKEHWSRQDLDEDEKFLRNYLMNKEFDTDGKETEIPTYEEIVNLEEDEGYLADNSKYEHKYNFRFEEPDQEFIKQFPRTVSESLRQDNSKRKEAREKYKERKKREKEEKIQELKELKKLKKSEIEKRLEKLSKVAGCEIPLSIEELESEYDPEKFDRKMAEIFNKTYYDQEEKLKEDETMEKPVFSDDEDINKSDAEDSEDHDDVEDGHVENSESDGDANDEKPENGSGKKEHEKPEMSSRKRKRQELAALKKKRPLFDPSEKTFDEYLKEYYALDFEDVIGDQTVKFKYRKVTPNDFGLTQEEIVNADDRQLNAWASLKKVTSYRPEEQEKYDVVAYKKRSLDQEKKNRILTMEFGGRKSLLKKEKEKPEQSEQTRNQDGVSKKTAKNRDKRKRKKTNTNADQGQEIQEKNPSQNQSERKNKRRLKKDEKNSSEKGNLNVDDSRLEAYGLNPKKFKQALKYGKKKRWADCSMPREEDVIAAVEKYIDYIKNEKKIGHALRRLDDLPMTVEILSGTGVGRIVNRLKDHDEFGDQAATLVEKWKQIAKKSGVMSRKEKRSHMVQAQKEINEEIPEPEPPKIKSPPPPRYEPIRVKQEIITPEKEPPASSKVVEPLKIKKEMATPEKVVIKSEPIDQAYGQEEEERFPNPEVVRKKIKVEREPVEQVYAQDSGERERSPSPQIIKKKIKVKRERDATPPECSSTYQQQKEQKEPKEKKAKVIKINTSPEDSAFGNLLSMADTKAAKSHKKKHKKSKKQLDFSGYLPEIDPAYRPSSQPQAYSGSGISMRLSQIQQQKQDSDDDMANFNEEKMFKPRKDRIRVFAGRKKIQGETFGKQIPTLFSMCIKVLTNNIGAIEETGDIPYEILKPILSKCSPQQLVHIERLNPYLEEDSDELWRIFVEKNYKDHTSHHDETWKEAFFRCKKEEEDRFNRLTKKISKNIVKSKESDAAPKMVRICMKVFLKIRMYEILLFKEETCEIFL</sequence>
<dbReference type="GO" id="GO:0006368">
    <property type="term" value="P:transcription elongation by RNA polymerase II"/>
    <property type="evidence" value="ECO:0007669"/>
    <property type="project" value="InterPro"/>
</dbReference>
<dbReference type="InterPro" id="IPR035441">
    <property type="entry name" value="TFIIS/LEDGF_dom_sf"/>
</dbReference>
<feature type="region of interest" description="Disordered" evidence="6">
    <location>
        <begin position="673"/>
        <end position="694"/>
    </location>
</feature>
<feature type="region of interest" description="Disordered" evidence="6">
    <location>
        <begin position="452"/>
        <end position="546"/>
    </location>
</feature>
<dbReference type="Pfam" id="PF06881">
    <property type="entry name" value="Elongin_A"/>
    <property type="match status" value="1"/>
</dbReference>
<keyword evidence="4 5" id="KW-0539">Nucleus</keyword>
<dbReference type="EMBL" id="LIAE01010209">
    <property type="protein sequence ID" value="PAV65403.1"/>
    <property type="molecule type" value="Genomic_DNA"/>
</dbReference>
<dbReference type="SUPFAM" id="SSF47676">
    <property type="entry name" value="Conserved domain common to transcription factors TFIIS, elongin A, CRSP70"/>
    <property type="match status" value="1"/>
</dbReference>
<feature type="region of interest" description="Disordered" evidence="6">
    <location>
        <begin position="183"/>
        <end position="211"/>
    </location>
</feature>
<dbReference type="Pfam" id="PF12936">
    <property type="entry name" value="Kri1_C"/>
    <property type="match status" value="1"/>
</dbReference>
<dbReference type="InterPro" id="IPR010684">
    <property type="entry name" value="RNA_pol_II_trans_fac_SIII_A"/>
</dbReference>
<feature type="compositionally biased region" description="Basic and acidic residues" evidence="6">
    <location>
        <begin position="189"/>
        <end position="211"/>
    </location>
</feature>
<evidence type="ECO:0000313" key="8">
    <source>
        <dbReference type="EMBL" id="PAV65402.1"/>
    </source>
</evidence>
<dbReference type="Proteomes" id="UP000218231">
    <property type="component" value="Unassembled WGS sequence"/>
</dbReference>
<organism evidence="8 9">
    <name type="scientific">Diploscapter pachys</name>
    <dbReference type="NCBI Taxonomy" id="2018661"/>
    <lineage>
        <taxon>Eukaryota</taxon>
        <taxon>Metazoa</taxon>
        <taxon>Ecdysozoa</taxon>
        <taxon>Nematoda</taxon>
        <taxon>Chromadorea</taxon>
        <taxon>Rhabditida</taxon>
        <taxon>Rhabditina</taxon>
        <taxon>Rhabditomorpha</taxon>
        <taxon>Rhabditoidea</taxon>
        <taxon>Rhabditidae</taxon>
        <taxon>Diploscapter</taxon>
    </lineage>
</organism>
<feature type="compositionally biased region" description="Basic residues" evidence="6">
    <location>
        <begin position="490"/>
        <end position="503"/>
    </location>
</feature>
<dbReference type="InterPro" id="IPR017923">
    <property type="entry name" value="TFIIS_N"/>
</dbReference>
<dbReference type="SMART" id="SM00509">
    <property type="entry name" value="TFS2N"/>
    <property type="match status" value="1"/>
</dbReference>